<gene>
    <name evidence="2" type="ORF">F0L68_23970</name>
</gene>
<evidence type="ECO:0000313" key="2">
    <source>
        <dbReference type="EMBL" id="KAA2258043.1"/>
    </source>
</evidence>
<dbReference type="Proteomes" id="UP000323454">
    <property type="component" value="Unassembled WGS sequence"/>
</dbReference>
<dbReference type="Pfam" id="PF16827">
    <property type="entry name" value="zf-HC3"/>
    <property type="match status" value="1"/>
</dbReference>
<keyword evidence="3" id="KW-1185">Reference proteome</keyword>
<name>A0A5B2X4B5_9PSEU</name>
<reference evidence="2 3" key="2">
    <citation type="submission" date="2019-09" db="EMBL/GenBank/DDBJ databases">
        <authorList>
            <person name="Jin C."/>
        </authorList>
    </citation>
    <scope>NUCLEOTIDE SEQUENCE [LARGE SCALE GENOMIC DNA]</scope>
    <source>
        <strain evidence="2 3">AN110305</strain>
    </source>
</reference>
<protein>
    <submittedName>
        <fullName evidence="2">Uncharacterized protein</fullName>
    </submittedName>
</protein>
<dbReference type="AlphaFoldDB" id="A0A5B2X4B5"/>
<evidence type="ECO:0000313" key="3">
    <source>
        <dbReference type="Proteomes" id="UP000323454"/>
    </source>
</evidence>
<accession>A0A5B2X4B5</accession>
<dbReference type="InterPro" id="IPR031795">
    <property type="entry name" value="Zf-HC3"/>
</dbReference>
<evidence type="ECO:0000256" key="1">
    <source>
        <dbReference type="SAM" id="MobiDB-lite"/>
    </source>
</evidence>
<dbReference type="EMBL" id="VUOB01000042">
    <property type="protein sequence ID" value="KAA2258043.1"/>
    <property type="molecule type" value="Genomic_DNA"/>
</dbReference>
<comment type="caution">
    <text evidence="2">The sequence shown here is derived from an EMBL/GenBank/DDBJ whole genome shotgun (WGS) entry which is preliminary data.</text>
</comment>
<reference evidence="2 3" key="1">
    <citation type="submission" date="2019-09" db="EMBL/GenBank/DDBJ databases">
        <title>Goodfellowia gen. nov., a new genus of the Pseudonocardineae related to Actinoalloteichus, containing Goodfellowia coeruleoviolacea gen. nov., comb. nov. gen. nov., comb. nov.</title>
        <authorList>
            <person name="Labeda D."/>
        </authorList>
    </citation>
    <scope>NUCLEOTIDE SEQUENCE [LARGE SCALE GENOMIC DNA]</scope>
    <source>
        <strain evidence="2 3">AN110305</strain>
    </source>
</reference>
<dbReference type="Gene3D" id="2.30.30.990">
    <property type="entry name" value="Malonyl-[acyl-carrier protein] O-methyltransferase, zinc-finger motif"/>
    <property type="match status" value="1"/>
</dbReference>
<dbReference type="OrthoDB" id="3556580at2"/>
<proteinExistence type="predicted"/>
<sequence length="141" mass="16328">MEVRNVHRSSTAADHYRLRGSTGYRRRRHRVDPCPQGAPHPYHCFTTRDGLRPAPQGLPMIARHAWQEADGRLHAISLTRYPLPPRPDERIETLCGQDITLTRADFRVFPEYQPHKTTCWHCDDQWRLAEGLPARPVTTIS</sequence>
<feature type="region of interest" description="Disordered" evidence="1">
    <location>
        <begin position="1"/>
        <end position="32"/>
    </location>
</feature>
<organism evidence="2 3">
    <name type="scientific">Solihabitans fulvus</name>
    <dbReference type="NCBI Taxonomy" id="1892852"/>
    <lineage>
        <taxon>Bacteria</taxon>
        <taxon>Bacillati</taxon>
        <taxon>Actinomycetota</taxon>
        <taxon>Actinomycetes</taxon>
        <taxon>Pseudonocardiales</taxon>
        <taxon>Pseudonocardiaceae</taxon>
        <taxon>Solihabitans</taxon>
    </lineage>
</organism>